<sequence length="295" mass="32493">MTTTAPASCLGRAPREGARLRLFCFHHAGGGASFFSSWPGRLPVDVDVLPVQLPGREARYREPRFQDAGEVVEALGRDLAPRLDEGPWAAYGHSMGAMVAFALTAARLREGGRPPEALFLGAYAAPYVSPSLPPPDRYDDHELARLLVDFGGLSPRFLGRDDWLRVLLPILRDDLRVCATHHRAGLPDPDDERARLPLHVEAFAGVDDPLVTPGAVRAWGRYVNSFRMTTVPGGHFFRARHPIRSSTGSALRWPGFSRNWAHHLRHPVDASLDLVGVLLVQLGLLLDARHDPQRA</sequence>
<evidence type="ECO:0000313" key="3">
    <source>
        <dbReference type="EMBL" id="MEJ8668282.1"/>
    </source>
</evidence>
<dbReference type="InterPro" id="IPR029058">
    <property type="entry name" value="AB_hydrolase_fold"/>
</dbReference>
<evidence type="ECO:0000313" key="4">
    <source>
        <dbReference type="Proteomes" id="UP001376459"/>
    </source>
</evidence>
<feature type="domain" description="Thioesterase" evidence="2">
    <location>
        <begin position="21"/>
        <end position="239"/>
    </location>
</feature>
<dbReference type="Pfam" id="PF00975">
    <property type="entry name" value="Thioesterase"/>
    <property type="match status" value="1"/>
</dbReference>
<dbReference type="Gene3D" id="3.40.50.1820">
    <property type="entry name" value="alpha/beta hydrolase"/>
    <property type="match status" value="1"/>
</dbReference>
<organism evidence="3 4">
    <name type="scientific">Streptomyces machairae</name>
    <dbReference type="NCBI Taxonomy" id="3134109"/>
    <lineage>
        <taxon>Bacteria</taxon>
        <taxon>Bacillati</taxon>
        <taxon>Actinomycetota</taxon>
        <taxon>Actinomycetes</taxon>
        <taxon>Kitasatosporales</taxon>
        <taxon>Streptomycetaceae</taxon>
        <taxon>Streptomyces</taxon>
    </lineage>
</organism>
<protein>
    <submittedName>
        <fullName evidence="3">Thioesterase domain-containing protein</fullName>
    </submittedName>
</protein>
<name>A0ABU8UH98_9ACTN</name>
<dbReference type="PANTHER" id="PTHR11487:SF0">
    <property type="entry name" value="S-ACYL FATTY ACID SYNTHASE THIOESTERASE, MEDIUM CHAIN"/>
    <property type="match status" value="1"/>
</dbReference>
<dbReference type="Proteomes" id="UP001376459">
    <property type="component" value="Unassembled WGS sequence"/>
</dbReference>
<dbReference type="InterPro" id="IPR012223">
    <property type="entry name" value="TEII"/>
</dbReference>
<dbReference type="SUPFAM" id="SSF53474">
    <property type="entry name" value="alpha/beta-Hydrolases"/>
    <property type="match status" value="1"/>
</dbReference>
<reference evidence="3 4" key="1">
    <citation type="submission" date="2024-03" db="EMBL/GenBank/DDBJ databases">
        <title>Novel Streptomyces species of biotechnological and ecological value are a feature of Machair soil.</title>
        <authorList>
            <person name="Prole J.R."/>
            <person name="Goodfellow M."/>
            <person name="Allenby N."/>
            <person name="Ward A.C."/>
        </authorList>
    </citation>
    <scope>NUCLEOTIDE SEQUENCE [LARGE SCALE GENOMIC DNA]</scope>
    <source>
        <strain evidence="3 4">MS1.AVA.1</strain>
    </source>
</reference>
<evidence type="ECO:0000259" key="2">
    <source>
        <dbReference type="Pfam" id="PF00975"/>
    </source>
</evidence>
<comment type="caution">
    <text evidence="3">The sequence shown here is derived from an EMBL/GenBank/DDBJ whole genome shotgun (WGS) entry which is preliminary data.</text>
</comment>
<gene>
    <name evidence="3" type="ORF">WKI71_06065</name>
</gene>
<accession>A0ABU8UH98</accession>
<evidence type="ECO:0000256" key="1">
    <source>
        <dbReference type="ARBA" id="ARBA00007169"/>
    </source>
</evidence>
<keyword evidence="4" id="KW-1185">Reference proteome</keyword>
<dbReference type="EMBL" id="JBBKAK010000001">
    <property type="protein sequence ID" value="MEJ8668282.1"/>
    <property type="molecule type" value="Genomic_DNA"/>
</dbReference>
<proteinExistence type="inferred from homology"/>
<dbReference type="InterPro" id="IPR001031">
    <property type="entry name" value="Thioesterase"/>
</dbReference>
<comment type="similarity">
    <text evidence="1">Belongs to the thioesterase family.</text>
</comment>
<dbReference type="PANTHER" id="PTHR11487">
    <property type="entry name" value="THIOESTERASE"/>
    <property type="match status" value="1"/>
</dbReference>